<feature type="non-terminal residue" evidence="1">
    <location>
        <position position="20"/>
    </location>
</feature>
<proteinExistence type="predicted"/>
<evidence type="ECO:0000313" key="2">
    <source>
        <dbReference type="Proteomes" id="UP000663823"/>
    </source>
</evidence>
<comment type="caution">
    <text evidence="1">The sequence shown here is derived from an EMBL/GenBank/DDBJ whole genome shotgun (WGS) entry which is preliminary data.</text>
</comment>
<reference evidence="1" key="1">
    <citation type="submission" date="2021-02" db="EMBL/GenBank/DDBJ databases">
        <authorList>
            <person name="Nowell W R."/>
        </authorList>
    </citation>
    <scope>NUCLEOTIDE SEQUENCE</scope>
</reference>
<accession>A0A818JJ12</accession>
<dbReference type="Proteomes" id="UP000663823">
    <property type="component" value="Unassembled WGS sequence"/>
</dbReference>
<evidence type="ECO:0000313" key="1">
    <source>
        <dbReference type="EMBL" id="CAF3540162.1"/>
    </source>
</evidence>
<sequence length="20" mass="2384">MFSIGYDVLMLMMYNVNDVQ</sequence>
<dbReference type="AlphaFoldDB" id="A0A818JJ12"/>
<dbReference type="EMBL" id="CAJOAX010000211">
    <property type="protein sequence ID" value="CAF3540162.1"/>
    <property type="molecule type" value="Genomic_DNA"/>
</dbReference>
<gene>
    <name evidence="1" type="ORF">OTI717_LOCUS3763</name>
</gene>
<name>A0A818JJ12_9BILA</name>
<protein>
    <submittedName>
        <fullName evidence="1">Uncharacterized protein</fullName>
    </submittedName>
</protein>
<organism evidence="1 2">
    <name type="scientific">Rotaria sordida</name>
    <dbReference type="NCBI Taxonomy" id="392033"/>
    <lineage>
        <taxon>Eukaryota</taxon>
        <taxon>Metazoa</taxon>
        <taxon>Spiralia</taxon>
        <taxon>Gnathifera</taxon>
        <taxon>Rotifera</taxon>
        <taxon>Eurotatoria</taxon>
        <taxon>Bdelloidea</taxon>
        <taxon>Philodinida</taxon>
        <taxon>Philodinidae</taxon>
        <taxon>Rotaria</taxon>
    </lineage>
</organism>